<keyword evidence="4" id="KW-0560">Oxidoreductase</keyword>
<comment type="cofactor">
    <cofactor evidence="1">
        <name>FMN</name>
        <dbReference type="ChEBI" id="CHEBI:58210"/>
    </cofactor>
</comment>
<keyword evidence="3" id="KW-0288">FMN</keyword>
<dbReference type="RefSeq" id="WP_248592741.1">
    <property type="nucleotide sequence ID" value="NZ_BAABEB010000012.1"/>
</dbReference>
<comment type="similarity">
    <text evidence="5">Belongs to the FMN-dependent alpha-hydroxy acid dehydrogenase family.</text>
</comment>
<dbReference type="PROSITE" id="PS51349">
    <property type="entry name" value="FMN_HYDROXY_ACID_DH_2"/>
    <property type="match status" value="1"/>
</dbReference>
<dbReference type="InterPro" id="IPR037396">
    <property type="entry name" value="FMN_HAD"/>
</dbReference>
<keyword evidence="8" id="KW-1185">Reference proteome</keyword>
<dbReference type="Proteomes" id="UP000832041">
    <property type="component" value="Chromosome"/>
</dbReference>
<evidence type="ECO:0000313" key="8">
    <source>
        <dbReference type="Proteomes" id="UP000832041"/>
    </source>
</evidence>
<dbReference type="InterPro" id="IPR012133">
    <property type="entry name" value="Alpha-hydoxy_acid_DH_FMN"/>
</dbReference>
<evidence type="ECO:0000256" key="3">
    <source>
        <dbReference type="ARBA" id="ARBA00022643"/>
    </source>
</evidence>
<dbReference type="Gene3D" id="3.20.20.70">
    <property type="entry name" value="Aldolase class I"/>
    <property type="match status" value="1"/>
</dbReference>
<gene>
    <name evidence="7" type="ORF">FOF52_05450</name>
</gene>
<evidence type="ECO:0000256" key="2">
    <source>
        <dbReference type="ARBA" id="ARBA00022630"/>
    </source>
</evidence>
<feature type="domain" description="FMN hydroxy acid dehydrogenase" evidence="6">
    <location>
        <begin position="10"/>
        <end position="391"/>
    </location>
</feature>
<proteinExistence type="inferred from homology"/>
<keyword evidence="2" id="KW-0285">Flavoprotein</keyword>
<protein>
    <submittedName>
        <fullName evidence="7">Alpha-hydroxy-acid oxidizing protein</fullName>
    </submittedName>
</protein>
<dbReference type="InterPro" id="IPR008259">
    <property type="entry name" value="FMN_hydac_DH_AS"/>
</dbReference>
<dbReference type="PANTHER" id="PTHR10578">
    <property type="entry name" value="S -2-HYDROXY-ACID OXIDASE-RELATED"/>
    <property type="match status" value="1"/>
</dbReference>
<dbReference type="PANTHER" id="PTHR10578:SF107">
    <property type="entry name" value="2-HYDROXYACID OXIDASE 1"/>
    <property type="match status" value="1"/>
</dbReference>
<dbReference type="EMBL" id="CP051627">
    <property type="protein sequence ID" value="UPT20484.1"/>
    <property type="molecule type" value="Genomic_DNA"/>
</dbReference>
<reference evidence="7 8" key="1">
    <citation type="submission" date="2020-04" db="EMBL/GenBank/DDBJ databases">
        <title>Thermobifida alba genome sequencing and assembly.</title>
        <authorList>
            <person name="Luzics S."/>
            <person name="Horvath B."/>
            <person name="Nagy I."/>
            <person name="Toth A."/>
            <person name="Nagy I."/>
            <person name="Kukolya J."/>
        </authorList>
    </citation>
    <scope>NUCLEOTIDE SEQUENCE [LARGE SCALE GENOMIC DNA]</scope>
    <source>
        <strain evidence="7 8">DSM 43795</strain>
    </source>
</reference>
<dbReference type="PROSITE" id="PS00557">
    <property type="entry name" value="FMN_HYDROXY_ACID_DH_1"/>
    <property type="match status" value="1"/>
</dbReference>
<name>A0ABY4KZH2_THEAE</name>
<dbReference type="SUPFAM" id="SSF51395">
    <property type="entry name" value="FMN-linked oxidoreductases"/>
    <property type="match status" value="1"/>
</dbReference>
<dbReference type="PIRSF" id="PIRSF000138">
    <property type="entry name" value="Al-hdrx_acd_dh"/>
    <property type="match status" value="1"/>
</dbReference>
<dbReference type="Pfam" id="PF01070">
    <property type="entry name" value="FMN_dh"/>
    <property type="match status" value="1"/>
</dbReference>
<evidence type="ECO:0000256" key="5">
    <source>
        <dbReference type="ARBA" id="ARBA00024042"/>
    </source>
</evidence>
<evidence type="ECO:0000259" key="6">
    <source>
        <dbReference type="PROSITE" id="PS51349"/>
    </source>
</evidence>
<evidence type="ECO:0000256" key="1">
    <source>
        <dbReference type="ARBA" id="ARBA00001917"/>
    </source>
</evidence>
<dbReference type="CDD" id="cd02809">
    <property type="entry name" value="alpha_hydroxyacid_oxid_FMN"/>
    <property type="match status" value="1"/>
</dbReference>
<organism evidence="7 8">
    <name type="scientific">Thermobifida alba</name>
    <name type="common">Thermomonospora alba</name>
    <dbReference type="NCBI Taxonomy" id="53522"/>
    <lineage>
        <taxon>Bacteria</taxon>
        <taxon>Bacillati</taxon>
        <taxon>Actinomycetota</taxon>
        <taxon>Actinomycetes</taxon>
        <taxon>Streptosporangiales</taxon>
        <taxon>Nocardiopsidaceae</taxon>
        <taxon>Thermobifida</taxon>
    </lineage>
</organism>
<accession>A0ABY4KZH2</accession>
<evidence type="ECO:0000313" key="7">
    <source>
        <dbReference type="EMBL" id="UPT20484.1"/>
    </source>
</evidence>
<dbReference type="InterPro" id="IPR000262">
    <property type="entry name" value="FMN-dep_DH"/>
</dbReference>
<dbReference type="InterPro" id="IPR013785">
    <property type="entry name" value="Aldolase_TIM"/>
</dbReference>
<evidence type="ECO:0000256" key="4">
    <source>
        <dbReference type="ARBA" id="ARBA00023002"/>
    </source>
</evidence>
<sequence>MTGGFRFRLTGRTPPLDVEGWRRRAGRRVPPMVWAYIENGADTERTLGENRSAYRDWYLNQRVLTRTTDVDLTTTVAGTRLDLPVAVAPVGLAGAAHWHGDLGLARAAERSGTRMVLSSASTYSIEEVARGTDERHWFQLYPWGDRALTASLMDRARDSGFTALFVTVDVPVYGNRLRERRTGMGLPPTLTPRRVLQAALRPRWAYAYLRHRRTTLRNLVPDGTRGTAVESVTVQSENLTADIGWNDLEWIRSRWDGPLFVKGVLHPDDAERVVDLGADGVVVSNHGGRQLDAVQPTVRALPAVAQRVGHRAEVLVDGGIRSGADVAVALALGARACLVGRPAVYGLAGGGADGVAEVLRILREELVRNLTMMGVAASADLAPHHLTPAPR</sequence>